<accession>A0A1G7MS38</accession>
<dbReference type="RefSeq" id="WP_090046467.1">
    <property type="nucleotide sequence ID" value="NZ_FNCC01000002.1"/>
</dbReference>
<gene>
    <name evidence="1" type="ORF">SAMN05216553_102476</name>
</gene>
<name>A0A1G7MS38_9PSEU</name>
<dbReference type="EMBL" id="FNCC01000002">
    <property type="protein sequence ID" value="SDF64534.1"/>
    <property type="molecule type" value="Genomic_DNA"/>
</dbReference>
<dbReference type="Proteomes" id="UP000199623">
    <property type="component" value="Unassembled WGS sequence"/>
</dbReference>
<evidence type="ECO:0000313" key="2">
    <source>
        <dbReference type="Proteomes" id="UP000199623"/>
    </source>
</evidence>
<protein>
    <submittedName>
        <fullName evidence="1">Uncharacterized protein</fullName>
    </submittedName>
</protein>
<evidence type="ECO:0000313" key="1">
    <source>
        <dbReference type="EMBL" id="SDF64534.1"/>
    </source>
</evidence>
<dbReference type="OrthoDB" id="9135819at2"/>
<reference evidence="2" key="1">
    <citation type="submission" date="2016-10" db="EMBL/GenBank/DDBJ databases">
        <authorList>
            <person name="Varghese N."/>
            <person name="Submissions S."/>
        </authorList>
    </citation>
    <scope>NUCLEOTIDE SEQUENCE [LARGE SCALE GENOMIC DNA]</scope>
    <source>
        <strain evidence="2">CGMCC 4.3506</strain>
    </source>
</reference>
<organism evidence="1 2">
    <name type="scientific">Lentzea fradiae</name>
    <dbReference type="NCBI Taxonomy" id="200378"/>
    <lineage>
        <taxon>Bacteria</taxon>
        <taxon>Bacillati</taxon>
        <taxon>Actinomycetota</taxon>
        <taxon>Actinomycetes</taxon>
        <taxon>Pseudonocardiales</taxon>
        <taxon>Pseudonocardiaceae</taxon>
        <taxon>Lentzea</taxon>
    </lineage>
</organism>
<sequence length="69" mass="7353">MHEPALTYREVVRLPHVRPLLGAALCSRLAEQMLYGGVRLPSTPDANVVIAPLLGLPSLPVGAEGRSQP</sequence>
<proteinExistence type="predicted"/>
<keyword evidence="2" id="KW-1185">Reference proteome</keyword>
<dbReference type="AlphaFoldDB" id="A0A1G7MS38"/>
<dbReference type="STRING" id="200378.SAMN05216553_102476"/>